<feature type="compositionally biased region" description="Acidic residues" evidence="1">
    <location>
        <begin position="23"/>
        <end position="52"/>
    </location>
</feature>
<proteinExistence type="predicted"/>
<accession>A0AAJ2KXN7</accession>
<dbReference type="Proteomes" id="UP001285636">
    <property type="component" value="Unassembled WGS sequence"/>
</dbReference>
<feature type="region of interest" description="Disordered" evidence="1">
    <location>
        <begin position="23"/>
        <end position="79"/>
    </location>
</feature>
<dbReference type="PROSITE" id="PS51257">
    <property type="entry name" value="PROKAR_LIPOPROTEIN"/>
    <property type="match status" value="1"/>
</dbReference>
<sequence>MKKIIGVFLVFFLVMLTACNQTVEEDPQEEQPVEENEEDGMEEEVIDEEETDGEQRENGEHEDGNDVESPGEVENGEGEIELADEKELTFEIEGQTETRVAQFNRSELGYGIYVLEGYTLHSEEPGRDVLVFNNDGDFFTRIIPHGNEASSEELKDAIEEHAQGEIETLQELPMSGLQYALKESVEISGERTTIYHLAKEAEGELFQLTVFLPAKEAQEGVAPSMLAMLETVHP</sequence>
<feature type="compositionally biased region" description="Acidic residues" evidence="1">
    <location>
        <begin position="65"/>
        <end position="79"/>
    </location>
</feature>
<dbReference type="RefSeq" id="WP_323466469.1">
    <property type="nucleotide sequence ID" value="NZ_CP144224.1"/>
</dbReference>
<evidence type="ECO:0000313" key="4">
    <source>
        <dbReference type="Proteomes" id="UP001285636"/>
    </source>
</evidence>
<reference evidence="3" key="1">
    <citation type="submission" date="2023-10" db="EMBL/GenBank/DDBJ databases">
        <title>Screening of Alkalihalophilus pseudofirmusBZ-TG-HK211 and Its Alleviation of Salt Stress on Rapeseed Growth.</title>
        <authorList>
            <person name="Zhao B."/>
            <person name="Guo T."/>
        </authorList>
    </citation>
    <scope>NUCLEOTIDE SEQUENCE</scope>
    <source>
        <strain evidence="3">BZ-TG-HK211</strain>
    </source>
</reference>
<protein>
    <recommendedName>
        <fullName evidence="5">Lipoprotein</fullName>
    </recommendedName>
</protein>
<evidence type="ECO:0000256" key="2">
    <source>
        <dbReference type="SAM" id="SignalP"/>
    </source>
</evidence>
<keyword evidence="2" id="KW-0732">Signal</keyword>
<feature type="signal peptide" evidence="2">
    <location>
        <begin position="1"/>
        <end position="20"/>
    </location>
</feature>
<dbReference type="EMBL" id="JAWJAY010000001">
    <property type="protein sequence ID" value="MDV2885061.1"/>
    <property type="molecule type" value="Genomic_DNA"/>
</dbReference>
<evidence type="ECO:0008006" key="5">
    <source>
        <dbReference type="Google" id="ProtNLM"/>
    </source>
</evidence>
<feature type="chain" id="PRO_5042601458" description="Lipoprotein" evidence="2">
    <location>
        <begin position="21"/>
        <end position="234"/>
    </location>
</feature>
<evidence type="ECO:0000313" key="3">
    <source>
        <dbReference type="EMBL" id="MDV2885061.1"/>
    </source>
</evidence>
<comment type="caution">
    <text evidence="3">The sequence shown here is derived from an EMBL/GenBank/DDBJ whole genome shotgun (WGS) entry which is preliminary data.</text>
</comment>
<dbReference type="AlphaFoldDB" id="A0AAJ2KXN7"/>
<name>A0AAJ2KXN7_ALKPS</name>
<organism evidence="3 4">
    <name type="scientific">Alkalihalophilus pseudofirmus</name>
    <name type="common">Bacillus pseudofirmus</name>
    <dbReference type="NCBI Taxonomy" id="79885"/>
    <lineage>
        <taxon>Bacteria</taxon>
        <taxon>Bacillati</taxon>
        <taxon>Bacillota</taxon>
        <taxon>Bacilli</taxon>
        <taxon>Bacillales</taxon>
        <taxon>Bacillaceae</taxon>
        <taxon>Alkalihalophilus</taxon>
    </lineage>
</organism>
<gene>
    <name evidence="3" type="ORF">RYX45_07700</name>
</gene>
<feature type="compositionally biased region" description="Basic and acidic residues" evidence="1">
    <location>
        <begin position="53"/>
        <end position="64"/>
    </location>
</feature>
<evidence type="ECO:0000256" key="1">
    <source>
        <dbReference type="SAM" id="MobiDB-lite"/>
    </source>
</evidence>